<protein>
    <submittedName>
        <fullName evidence="2">Uncharacterized protein</fullName>
    </submittedName>
</protein>
<reference evidence="2 3" key="1">
    <citation type="journal article" date="2018" name="Front. Microbiol.">
        <title>Genome-Wide Analysis of Corynespora cassiicola Leaf Fall Disease Putative Effectors.</title>
        <authorList>
            <person name="Lopez D."/>
            <person name="Ribeiro S."/>
            <person name="Label P."/>
            <person name="Fumanal B."/>
            <person name="Venisse J.S."/>
            <person name="Kohler A."/>
            <person name="de Oliveira R.R."/>
            <person name="Labutti K."/>
            <person name="Lipzen A."/>
            <person name="Lail K."/>
            <person name="Bauer D."/>
            <person name="Ohm R.A."/>
            <person name="Barry K.W."/>
            <person name="Spatafora J."/>
            <person name="Grigoriev I.V."/>
            <person name="Martin F.M."/>
            <person name="Pujade-Renaud V."/>
        </authorList>
    </citation>
    <scope>NUCLEOTIDE SEQUENCE [LARGE SCALE GENOMIC DNA]</scope>
    <source>
        <strain evidence="2 3">Philippines</strain>
    </source>
</reference>
<gene>
    <name evidence="2" type="ORF">BS50DRAFT_104092</name>
</gene>
<name>A0A2T2NCB2_CORCC</name>
<feature type="compositionally biased region" description="Pro residues" evidence="1">
    <location>
        <begin position="109"/>
        <end position="119"/>
    </location>
</feature>
<evidence type="ECO:0000256" key="1">
    <source>
        <dbReference type="SAM" id="MobiDB-lite"/>
    </source>
</evidence>
<feature type="region of interest" description="Disordered" evidence="1">
    <location>
        <begin position="23"/>
        <end position="65"/>
    </location>
</feature>
<dbReference type="AlphaFoldDB" id="A0A2T2NCB2"/>
<feature type="region of interest" description="Disordered" evidence="1">
    <location>
        <begin position="94"/>
        <end position="128"/>
    </location>
</feature>
<sequence length="128" mass="14171">MRTRKTLHADPSLVTAAFRRMRRHRESHAPTIANAPRPPPIPSIMAPHRPGRSRREEEGVVAPAPHTLSTQGLHFCYLQTVSRTSRPVTRLAVHPTSLRPLSRSACPRLPLPPPPPLSPPSDSCLPAW</sequence>
<accession>A0A2T2NCB2</accession>
<evidence type="ECO:0000313" key="2">
    <source>
        <dbReference type="EMBL" id="PSN63085.1"/>
    </source>
</evidence>
<evidence type="ECO:0000313" key="3">
    <source>
        <dbReference type="Proteomes" id="UP000240883"/>
    </source>
</evidence>
<dbReference type="EMBL" id="KZ678140">
    <property type="protein sequence ID" value="PSN63085.1"/>
    <property type="molecule type" value="Genomic_DNA"/>
</dbReference>
<proteinExistence type="predicted"/>
<dbReference type="Proteomes" id="UP000240883">
    <property type="component" value="Unassembled WGS sequence"/>
</dbReference>
<organism evidence="2 3">
    <name type="scientific">Corynespora cassiicola Philippines</name>
    <dbReference type="NCBI Taxonomy" id="1448308"/>
    <lineage>
        <taxon>Eukaryota</taxon>
        <taxon>Fungi</taxon>
        <taxon>Dikarya</taxon>
        <taxon>Ascomycota</taxon>
        <taxon>Pezizomycotina</taxon>
        <taxon>Dothideomycetes</taxon>
        <taxon>Pleosporomycetidae</taxon>
        <taxon>Pleosporales</taxon>
        <taxon>Corynesporascaceae</taxon>
        <taxon>Corynespora</taxon>
    </lineage>
</organism>
<keyword evidence="3" id="KW-1185">Reference proteome</keyword>
<feature type="compositionally biased region" description="Low complexity" evidence="1">
    <location>
        <begin position="97"/>
        <end position="108"/>
    </location>
</feature>